<dbReference type="OrthoDB" id="9770043at2"/>
<dbReference type="GO" id="GO:0046872">
    <property type="term" value="F:metal ion binding"/>
    <property type="evidence" value="ECO:0007669"/>
    <property type="project" value="UniProtKB-KW"/>
</dbReference>
<feature type="domain" description="Cytochrome c" evidence="5">
    <location>
        <begin position="647"/>
        <end position="756"/>
    </location>
</feature>
<dbReference type="KEGG" id="ahel:Q31a_18230"/>
<keyword evidence="7" id="KW-1185">Reference proteome</keyword>
<accession>A0A518G4L4</accession>
<dbReference type="InterPro" id="IPR011042">
    <property type="entry name" value="6-blade_b-propeller_TolB-like"/>
</dbReference>
<keyword evidence="2 4" id="KW-0479">Metal-binding</keyword>
<evidence type="ECO:0000259" key="5">
    <source>
        <dbReference type="PROSITE" id="PS51007"/>
    </source>
</evidence>
<dbReference type="RefSeq" id="WP_145076516.1">
    <property type="nucleotide sequence ID" value="NZ_CP036298.1"/>
</dbReference>
<dbReference type="GO" id="GO:0016491">
    <property type="term" value="F:oxidoreductase activity"/>
    <property type="evidence" value="ECO:0007669"/>
    <property type="project" value="UniProtKB-KW"/>
</dbReference>
<evidence type="ECO:0000256" key="3">
    <source>
        <dbReference type="ARBA" id="ARBA00023004"/>
    </source>
</evidence>
<dbReference type="InterPro" id="IPR011041">
    <property type="entry name" value="Quinoprot_gluc/sorb_DH_b-prop"/>
</dbReference>
<evidence type="ECO:0000256" key="2">
    <source>
        <dbReference type="ARBA" id="ARBA00022723"/>
    </source>
</evidence>
<keyword evidence="6" id="KW-0560">Oxidoreductase</keyword>
<dbReference type="GO" id="GO:0009055">
    <property type="term" value="F:electron transfer activity"/>
    <property type="evidence" value="ECO:0007669"/>
    <property type="project" value="InterPro"/>
</dbReference>
<organism evidence="6 7">
    <name type="scientific">Aureliella helgolandensis</name>
    <dbReference type="NCBI Taxonomy" id="2527968"/>
    <lineage>
        <taxon>Bacteria</taxon>
        <taxon>Pseudomonadati</taxon>
        <taxon>Planctomycetota</taxon>
        <taxon>Planctomycetia</taxon>
        <taxon>Pirellulales</taxon>
        <taxon>Pirellulaceae</taxon>
        <taxon>Aureliella</taxon>
    </lineage>
</organism>
<protein>
    <submittedName>
        <fullName evidence="6">Soluble aldose sugar dehydrogenase YliI</fullName>
        <ecNumber evidence="6">1.1.5.-</ecNumber>
    </submittedName>
</protein>
<dbReference type="AlphaFoldDB" id="A0A518G4L4"/>
<dbReference type="EC" id="1.1.5.-" evidence="6"/>
<evidence type="ECO:0000256" key="1">
    <source>
        <dbReference type="ARBA" id="ARBA00022617"/>
    </source>
</evidence>
<sequence>MLSFAALQRNCASVFFFAAFFFQLHGDAAEPGRVLWTESRVVGFPDTPPPFRVQRVFENLDLQKPLSVTAFPGTQDLLIHVHPGDYGGPGRLLRYSPTSLSPTSLSHTSAGTELSEFLVLDDIIYGVAFHPDFLRNGYMYIGCNGHSDVLGEVCTRILRFHVARTPPFACDPTSQTTIIEWASNGHNGGDLVFGHDGMLYVSAGDGTSDSDANLAGQDLSTLPGSMLRIDVNRPTVAKPYSVPRDNPFLDLKGARPEIWAYGLRNPWRISVDSKTGELWAGINGQDLWESVQVVRRGENYGWSITEGSHPFHPNRVRGPTPIIPPTIEHPHSEARSLTGGHVYYGTEHPSLYGHYIYGDYSTGIIWAAQYDGTAIVSHFLVARTSLQITGFGIDHEGELLIADHGSGLYRLVASTHVPTHDFPRLLSQTGLFESTADNKLHPGLIPYSVNSPLWSDGAEKERFIALPGAQSVEFQTSKCWNFPDGSVLVKTFSLPIADSNPPNLTRIETRLLTRQQGEWHGYSYEWNEEQTDAELVAAAGRNREILVNASSTEGGLRHQTWHFPSRAECMVCHSRAQEYVLGLSVQQTNLDIAIDGKTMPQLEYFRQLGLFHQASPPNDGGTEKSRESSTFTFPAAFSEMPRLPNPADTTQPLEARARSYLHSNCANCHVKEGGGNSKIDLAFNSPLDKTDLVNAVPLHGSFDLDDAKLIKPSDATASVLLHRMRHRGRGQMPPLATSVIDRDAVEIISQWIQSMPPSEREGRQATSGTP</sequence>
<dbReference type="InterPro" id="IPR036909">
    <property type="entry name" value="Cyt_c-like_dom_sf"/>
</dbReference>
<evidence type="ECO:0000256" key="4">
    <source>
        <dbReference type="PROSITE-ProRule" id="PRU00433"/>
    </source>
</evidence>
<dbReference type="InterPro" id="IPR009056">
    <property type="entry name" value="Cyt_c-like_dom"/>
</dbReference>
<dbReference type="SUPFAM" id="SSF46626">
    <property type="entry name" value="Cytochrome c"/>
    <property type="match status" value="1"/>
</dbReference>
<evidence type="ECO:0000313" key="6">
    <source>
        <dbReference type="EMBL" id="QDV23522.1"/>
    </source>
</evidence>
<dbReference type="EMBL" id="CP036298">
    <property type="protein sequence ID" value="QDV23522.1"/>
    <property type="molecule type" value="Genomic_DNA"/>
</dbReference>
<keyword evidence="1 4" id="KW-0349">Heme</keyword>
<keyword evidence="3 4" id="KW-0408">Iron</keyword>
<dbReference type="PANTHER" id="PTHR19328">
    <property type="entry name" value="HEDGEHOG-INTERACTING PROTEIN"/>
    <property type="match status" value="1"/>
</dbReference>
<evidence type="ECO:0000313" key="7">
    <source>
        <dbReference type="Proteomes" id="UP000318017"/>
    </source>
</evidence>
<dbReference type="PROSITE" id="PS51007">
    <property type="entry name" value="CYTC"/>
    <property type="match status" value="1"/>
</dbReference>
<dbReference type="Gene3D" id="2.120.10.30">
    <property type="entry name" value="TolB, C-terminal domain"/>
    <property type="match status" value="1"/>
</dbReference>
<dbReference type="GO" id="GO:0020037">
    <property type="term" value="F:heme binding"/>
    <property type="evidence" value="ECO:0007669"/>
    <property type="project" value="InterPro"/>
</dbReference>
<gene>
    <name evidence="6" type="primary">yliI_1</name>
    <name evidence="6" type="ORF">Q31a_18230</name>
</gene>
<dbReference type="Pfam" id="PF07995">
    <property type="entry name" value="GSDH"/>
    <property type="match status" value="1"/>
</dbReference>
<dbReference type="Proteomes" id="UP000318017">
    <property type="component" value="Chromosome"/>
</dbReference>
<dbReference type="Gene3D" id="1.10.760.10">
    <property type="entry name" value="Cytochrome c-like domain"/>
    <property type="match status" value="1"/>
</dbReference>
<reference evidence="6 7" key="1">
    <citation type="submission" date="2019-02" db="EMBL/GenBank/DDBJ databases">
        <title>Deep-cultivation of Planctomycetes and their phenomic and genomic characterization uncovers novel biology.</title>
        <authorList>
            <person name="Wiegand S."/>
            <person name="Jogler M."/>
            <person name="Boedeker C."/>
            <person name="Pinto D."/>
            <person name="Vollmers J."/>
            <person name="Rivas-Marin E."/>
            <person name="Kohn T."/>
            <person name="Peeters S.H."/>
            <person name="Heuer A."/>
            <person name="Rast P."/>
            <person name="Oberbeckmann S."/>
            <person name="Bunk B."/>
            <person name="Jeske O."/>
            <person name="Meyerdierks A."/>
            <person name="Storesund J.E."/>
            <person name="Kallscheuer N."/>
            <person name="Luecker S."/>
            <person name="Lage O.M."/>
            <person name="Pohl T."/>
            <person name="Merkel B.J."/>
            <person name="Hornburger P."/>
            <person name="Mueller R.-W."/>
            <person name="Bruemmer F."/>
            <person name="Labrenz M."/>
            <person name="Spormann A.M."/>
            <person name="Op den Camp H."/>
            <person name="Overmann J."/>
            <person name="Amann R."/>
            <person name="Jetten M.S.M."/>
            <person name="Mascher T."/>
            <person name="Medema M.H."/>
            <person name="Devos D.P."/>
            <person name="Kaster A.-K."/>
            <person name="Ovreas L."/>
            <person name="Rohde M."/>
            <person name="Galperin M.Y."/>
            <person name="Jogler C."/>
        </authorList>
    </citation>
    <scope>NUCLEOTIDE SEQUENCE [LARGE SCALE GENOMIC DNA]</scope>
    <source>
        <strain evidence="6 7">Q31a</strain>
    </source>
</reference>
<name>A0A518G4L4_9BACT</name>
<proteinExistence type="predicted"/>
<dbReference type="InterPro" id="IPR012938">
    <property type="entry name" value="Glc/Sorbosone_DH"/>
</dbReference>
<dbReference type="PANTHER" id="PTHR19328:SF75">
    <property type="entry name" value="ALDOSE SUGAR DEHYDROGENASE YLII"/>
    <property type="match status" value="1"/>
</dbReference>
<dbReference type="SUPFAM" id="SSF50952">
    <property type="entry name" value="Soluble quinoprotein glucose dehydrogenase"/>
    <property type="match status" value="1"/>
</dbReference>